<proteinExistence type="predicted"/>
<name>A0ABW0NQW3_9MICO</name>
<dbReference type="EC" id="3.1.2.-" evidence="1"/>
<dbReference type="InterPro" id="IPR051490">
    <property type="entry name" value="THEM6_lcsJ_thioesterase"/>
</dbReference>
<dbReference type="Pfam" id="PF13279">
    <property type="entry name" value="4HBT_2"/>
    <property type="match status" value="1"/>
</dbReference>
<accession>A0ABW0NQW3</accession>
<organism evidence="1 2">
    <name type="scientific">Lysinimonas soli</name>
    <dbReference type="NCBI Taxonomy" id="1074233"/>
    <lineage>
        <taxon>Bacteria</taxon>
        <taxon>Bacillati</taxon>
        <taxon>Actinomycetota</taxon>
        <taxon>Actinomycetes</taxon>
        <taxon>Micrococcales</taxon>
        <taxon>Microbacteriaceae</taxon>
        <taxon>Lysinimonas</taxon>
    </lineage>
</organism>
<sequence>MNLFLRLLRLRLTVARRSRLDFLDVGRMPMRVALTDLDPLRHVNNGVYLSMMDLGRIDLMMRSGVWKRLTTAGYYPVVAAQTITYRKSLELGQRFMLETALRGFDEKAAYIEQRFVVDGEIYASAIVKARFLKRSGGTVSLDELGALVDQDLRVHAIDSKTARWSQDVALPTTREPAPSLWPGA</sequence>
<reference evidence="2" key="1">
    <citation type="journal article" date="2019" name="Int. J. Syst. Evol. Microbiol.">
        <title>The Global Catalogue of Microorganisms (GCM) 10K type strain sequencing project: providing services to taxonomists for standard genome sequencing and annotation.</title>
        <authorList>
            <consortium name="The Broad Institute Genomics Platform"/>
            <consortium name="The Broad Institute Genome Sequencing Center for Infectious Disease"/>
            <person name="Wu L."/>
            <person name="Ma J."/>
        </authorList>
    </citation>
    <scope>NUCLEOTIDE SEQUENCE [LARGE SCALE GENOMIC DNA]</scope>
    <source>
        <strain evidence="2">CGMCC 4.6997</strain>
    </source>
</reference>
<evidence type="ECO:0000313" key="1">
    <source>
        <dbReference type="EMBL" id="MFC5502331.1"/>
    </source>
</evidence>
<dbReference type="GO" id="GO:0016787">
    <property type="term" value="F:hydrolase activity"/>
    <property type="evidence" value="ECO:0007669"/>
    <property type="project" value="UniProtKB-KW"/>
</dbReference>
<dbReference type="RefSeq" id="WP_386740029.1">
    <property type="nucleotide sequence ID" value="NZ_JBHSMG010000002.1"/>
</dbReference>
<comment type="caution">
    <text evidence="1">The sequence shown here is derived from an EMBL/GenBank/DDBJ whole genome shotgun (WGS) entry which is preliminary data.</text>
</comment>
<dbReference type="EMBL" id="JBHSMG010000002">
    <property type="protein sequence ID" value="MFC5502331.1"/>
    <property type="molecule type" value="Genomic_DNA"/>
</dbReference>
<gene>
    <name evidence="1" type="ORF">ACFPJ4_08785</name>
</gene>
<dbReference type="InterPro" id="IPR029069">
    <property type="entry name" value="HotDog_dom_sf"/>
</dbReference>
<keyword evidence="2" id="KW-1185">Reference proteome</keyword>
<dbReference type="PANTHER" id="PTHR12475:SF4">
    <property type="entry name" value="PROTEIN THEM6"/>
    <property type="match status" value="1"/>
</dbReference>
<keyword evidence="1" id="KW-0378">Hydrolase</keyword>
<dbReference type="Proteomes" id="UP001596039">
    <property type="component" value="Unassembled WGS sequence"/>
</dbReference>
<dbReference type="CDD" id="cd00586">
    <property type="entry name" value="4HBT"/>
    <property type="match status" value="1"/>
</dbReference>
<dbReference type="Gene3D" id="3.10.129.10">
    <property type="entry name" value="Hotdog Thioesterase"/>
    <property type="match status" value="1"/>
</dbReference>
<protein>
    <submittedName>
        <fullName evidence="1">Acyl-CoA thioesterase</fullName>
        <ecNumber evidence="1">3.1.2.-</ecNumber>
    </submittedName>
</protein>
<dbReference type="PANTHER" id="PTHR12475">
    <property type="match status" value="1"/>
</dbReference>
<dbReference type="SUPFAM" id="SSF54637">
    <property type="entry name" value="Thioesterase/thiol ester dehydrase-isomerase"/>
    <property type="match status" value="1"/>
</dbReference>
<evidence type="ECO:0000313" key="2">
    <source>
        <dbReference type="Proteomes" id="UP001596039"/>
    </source>
</evidence>